<name>A0A1F4VKI7_UNCKA</name>
<dbReference type="EMBL" id="MEVN01000012">
    <property type="protein sequence ID" value="OGC57490.1"/>
    <property type="molecule type" value="Genomic_DNA"/>
</dbReference>
<evidence type="ECO:0000313" key="2">
    <source>
        <dbReference type="Proteomes" id="UP000177763"/>
    </source>
</evidence>
<proteinExistence type="predicted"/>
<dbReference type="Gene3D" id="3.90.1640.10">
    <property type="entry name" value="inorganic pyrophosphatase (n-terminal core)"/>
    <property type="match status" value="1"/>
</dbReference>
<dbReference type="Proteomes" id="UP000177763">
    <property type="component" value="Unassembled WGS sequence"/>
</dbReference>
<comment type="caution">
    <text evidence="1">The sequence shown here is derived from an EMBL/GenBank/DDBJ whole genome shotgun (WGS) entry which is preliminary data.</text>
</comment>
<sequence length="221" mass="25031">MHIEGYDASHVLNLIKESKKIAVVPSRIAGVNSFCAGLGLYRMLQNSGKEAYLIHTGKIPDICKDLIKKDEILSDISQRKLNVSIDYSGTRAQKVHYTTEDDVLHLVVQPVERDFNKDRINVSISGFDFDLIFIIGALDFEDLGGMQRDLENEFRNANIINIDNNEKNKRFGTVNVVDTHAENLSEIIFKRGYEWELIPEKNAAKALLTGMTYRDVWAVEG</sequence>
<dbReference type="InterPro" id="IPR038763">
    <property type="entry name" value="DHH_sf"/>
</dbReference>
<accession>A0A1F4VKI7</accession>
<dbReference type="AlphaFoldDB" id="A0A1F4VKI7"/>
<gene>
    <name evidence="1" type="ORF">A3H26_01335</name>
</gene>
<protein>
    <submittedName>
        <fullName evidence="1">Uncharacterized protein</fullName>
    </submittedName>
</protein>
<reference evidence="1 2" key="1">
    <citation type="journal article" date="2016" name="Nat. Commun.">
        <title>Thousands of microbial genomes shed light on interconnected biogeochemical processes in an aquifer system.</title>
        <authorList>
            <person name="Anantharaman K."/>
            <person name="Brown C.T."/>
            <person name="Hug L.A."/>
            <person name="Sharon I."/>
            <person name="Castelle C.J."/>
            <person name="Probst A.J."/>
            <person name="Thomas B.C."/>
            <person name="Singh A."/>
            <person name="Wilkins M.J."/>
            <person name="Karaoz U."/>
            <person name="Brodie E.L."/>
            <person name="Williams K.H."/>
            <person name="Hubbard S.S."/>
            <person name="Banfield J.F."/>
        </authorList>
    </citation>
    <scope>NUCLEOTIDE SEQUENCE [LARGE SCALE GENOMIC DNA]</scope>
</reference>
<evidence type="ECO:0000313" key="1">
    <source>
        <dbReference type="EMBL" id="OGC57490.1"/>
    </source>
</evidence>
<organism evidence="1 2">
    <name type="scientific">candidate division WWE3 bacterium RIFCSPLOWO2_12_FULL_36_10</name>
    <dbReference type="NCBI Taxonomy" id="1802630"/>
    <lineage>
        <taxon>Bacteria</taxon>
        <taxon>Katanobacteria</taxon>
    </lineage>
</organism>
<dbReference type="STRING" id="1802630.A3H26_01335"/>
<dbReference type="SUPFAM" id="SSF64182">
    <property type="entry name" value="DHH phosphoesterases"/>
    <property type="match status" value="1"/>
</dbReference>